<dbReference type="AlphaFoldDB" id="A0A1H3G3P9"/>
<accession>A0A1H3G3P9</accession>
<dbReference type="PANTHER" id="PTHR10098:SF108">
    <property type="entry name" value="TETRATRICOPEPTIDE REPEAT PROTEIN 28"/>
    <property type="match status" value="1"/>
</dbReference>
<evidence type="ECO:0000259" key="1">
    <source>
        <dbReference type="Pfam" id="PF12770"/>
    </source>
</evidence>
<protein>
    <submittedName>
        <fullName evidence="2">CHAT domain-containing protein</fullName>
    </submittedName>
</protein>
<keyword evidence="3" id="KW-1185">Reference proteome</keyword>
<reference evidence="2 3" key="1">
    <citation type="submission" date="2016-10" db="EMBL/GenBank/DDBJ databases">
        <authorList>
            <person name="de Groot N.N."/>
        </authorList>
    </citation>
    <scope>NUCLEOTIDE SEQUENCE [LARGE SCALE GENOMIC DNA]</scope>
    <source>
        <strain evidence="2 3">CPCC 202699</strain>
    </source>
</reference>
<dbReference type="EMBL" id="FNON01000004">
    <property type="protein sequence ID" value="SDX97009.1"/>
    <property type="molecule type" value="Genomic_DNA"/>
</dbReference>
<dbReference type="Gene3D" id="1.25.40.10">
    <property type="entry name" value="Tetratricopeptide repeat domain"/>
    <property type="match status" value="2"/>
</dbReference>
<proteinExistence type="predicted"/>
<organism evidence="2 3">
    <name type="scientific">Amycolatopsis xylanica</name>
    <dbReference type="NCBI Taxonomy" id="589385"/>
    <lineage>
        <taxon>Bacteria</taxon>
        <taxon>Bacillati</taxon>
        <taxon>Actinomycetota</taxon>
        <taxon>Actinomycetes</taxon>
        <taxon>Pseudonocardiales</taxon>
        <taxon>Pseudonocardiaceae</taxon>
        <taxon>Amycolatopsis</taxon>
    </lineage>
</organism>
<dbReference type="PANTHER" id="PTHR10098">
    <property type="entry name" value="RAPSYN-RELATED"/>
    <property type="match status" value="1"/>
</dbReference>
<dbReference type="InterPro" id="IPR011990">
    <property type="entry name" value="TPR-like_helical_dom_sf"/>
</dbReference>
<evidence type="ECO:0000313" key="2">
    <source>
        <dbReference type="EMBL" id="SDX97009.1"/>
    </source>
</evidence>
<dbReference type="Pfam" id="PF12770">
    <property type="entry name" value="CHAT"/>
    <property type="match status" value="1"/>
</dbReference>
<dbReference type="SUPFAM" id="SSF48452">
    <property type="entry name" value="TPR-like"/>
    <property type="match status" value="2"/>
</dbReference>
<dbReference type="Proteomes" id="UP000199515">
    <property type="component" value="Unassembled WGS sequence"/>
</dbReference>
<name>A0A1H3G3P9_9PSEU</name>
<dbReference type="InterPro" id="IPR024983">
    <property type="entry name" value="CHAT_dom"/>
</dbReference>
<evidence type="ECO:0000313" key="3">
    <source>
        <dbReference type="Proteomes" id="UP000199515"/>
    </source>
</evidence>
<dbReference type="STRING" id="589385.SAMN05421504_10481"/>
<sequence length="865" mass="91566">MDRPTARQQALAALRRADVDAGRAAPVAERAAVRALREGDKEAVSMAERAWGRAVLQKDVAGAIRHLRRSIDFAGGCPVLAGEARILLAAALLQRGRPDAALREIELAVETLDARGVARARAQRADLLHQIGRLDQAQAEYQVAVPLLRRSGDQISLQRTLVNRGILFTERYAFAAAEADLTEADALARRLGRQLAVGIIAENLGFLETVRGDVPAALAHLSRAEHLIGELGGQLGPVFSDQAELLLSVGARAEAGEAAGRAVEAFENERRRLLIPPARLLVAQAAQLGQDWATALDQATRARREFTRQRRSEWAELAQLAILRARLASGLGTRMAGGRVETMVETLTAAGWPASALEARLAAARLAFDRGDRARGRAYLVAASASTRRGPAALRARGWYARALLAWEDGDARATTRAVRAGLRILDEHAAALGATDLRAHSAAHRIELSELGLRFALRSGKPAAVFEWAERGRASRLAHRPVRPPDDPELAALLAELRATAEQIYRYGQAGLRTRQAALERRIRDHVRLRPGAPVEGVEPVKTPALGDRALVEFVQLDGVLHAVTLVDGRIRLATLGQAAPVADLVDRLPFALHRLASRGGSAASRAAAMTLLDSAAAALDRALFTALPEVGDRPLVLVPTGPLHSVPWSVLPSCHGRPVTVSPSATLWHAVVARRGGPFGTVAVAAGPGLTGAHHEAHAVAALHGTTPLAGAAATVDAVLKAVASADVLHLAAHGRLAVDQPLFSDLRLHDGPLVVHDLERLDRVPRLVVLASCDSGRSVVCTGDELLGLSATFMARGTVQLVAPVVPVPDAETAPLMIEFHRGLAEGLRPAVALADAQKALRGNGHAGLVAAAGFVCFGAGH</sequence>
<dbReference type="RefSeq" id="WP_176968710.1">
    <property type="nucleotide sequence ID" value="NZ_FNON01000004.1"/>
</dbReference>
<gene>
    <name evidence="2" type="ORF">SAMN05421504_10481</name>
</gene>
<feature type="domain" description="CHAT" evidence="1">
    <location>
        <begin position="618"/>
        <end position="849"/>
    </location>
</feature>